<reference evidence="1 2" key="1">
    <citation type="submission" date="2016-10" db="EMBL/GenBank/DDBJ databases">
        <title>The whole genome sequencing and assembly of Bacillus simplex DSM 1321 strain.</title>
        <authorList>
            <person name="Park M.-K."/>
            <person name="Lee Y.-J."/>
            <person name="Yi H."/>
            <person name="Bahn Y.-S."/>
            <person name="Kim J.F."/>
            <person name="Lee D.-W."/>
        </authorList>
    </citation>
    <scope>NUCLEOTIDE SEQUENCE [LARGE SCALE GENOMIC DNA]</scope>
    <source>
        <strain evidence="1 2">DSM 1321</strain>
    </source>
</reference>
<evidence type="ECO:0000313" key="1">
    <source>
        <dbReference type="EMBL" id="ASS93224.1"/>
    </source>
</evidence>
<name>A0A223EDA5_9BACI</name>
<evidence type="ECO:0008006" key="3">
    <source>
        <dbReference type="Google" id="ProtNLM"/>
    </source>
</evidence>
<evidence type="ECO:0000313" key="2">
    <source>
        <dbReference type="Proteomes" id="UP000214618"/>
    </source>
</evidence>
<dbReference type="EMBL" id="CP017704">
    <property type="protein sequence ID" value="ASS93224.1"/>
    <property type="molecule type" value="Genomic_DNA"/>
</dbReference>
<protein>
    <recommendedName>
        <fullName evidence="3">Flagellar protein</fullName>
    </recommendedName>
</protein>
<dbReference type="Proteomes" id="UP000214618">
    <property type="component" value="Chromosome"/>
</dbReference>
<dbReference type="Pfam" id="PF12611">
    <property type="entry name" value="Flagellar_put"/>
    <property type="match status" value="1"/>
</dbReference>
<organism evidence="1 2">
    <name type="scientific">Peribacillus simplex NBRC 15720 = DSM 1321</name>
    <dbReference type="NCBI Taxonomy" id="1349754"/>
    <lineage>
        <taxon>Bacteria</taxon>
        <taxon>Bacillati</taxon>
        <taxon>Bacillota</taxon>
        <taxon>Bacilli</taxon>
        <taxon>Bacillales</taxon>
        <taxon>Bacillaceae</taxon>
        <taxon>Peribacillus</taxon>
    </lineage>
</organism>
<dbReference type="NCBIfam" id="TIGR02530">
    <property type="entry name" value="flg_new"/>
    <property type="match status" value="1"/>
</dbReference>
<dbReference type="InterPro" id="IPR013367">
    <property type="entry name" value="Flagellar_put"/>
</dbReference>
<dbReference type="AlphaFoldDB" id="A0A223EDA5"/>
<dbReference type="GeneID" id="56471921"/>
<sequence length="128" mass="14494">MNKLGFQANSAQLMSQTKLPLRQRQMIQQGFQQHFQTAVPINEKLTISKHAQLRMSQRNIEIAPQTWEKIADKTNEAKKMGVTESLIITDNAALIVSTKNNKVITVMDRDEAISQIFTNINGTIILDK</sequence>
<dbReference type="OrthoDB" id="165650at2"/>
<accession>A0A223EDA5</accession>
<proteinExistence type="predicted"/>
<dbReference type="RefSeq" id="WP_063231861.1">
    <property type="nucleotide sequence ID" value="NZ_BCVO01000001.1"/>
</dbReference>
<gene>
    <name evidence="1" type="ORF">BS1321_04165</name>
</gene>